<evidence type="ECO:0000259" key="1">
    <source>
        <dbReference type="Pfam" id="PF22479"/>
    </source>
</evidence>
<name>A0A8S5P9B7_9CAUD</name>
<sequence>MSWMQIPLSAVPFQAVSAVVNGQNYRVTVRQNGAFIYTSLMVDGVRVVDNALAVARGRVIPFAQTVARTRLYWVDTQGNDRPQYGGLGDRWILVYEAANE</sequence>
<protein>
    <recommendedName>
        <fullName evidence="1">Cyanophage baseplate Pam3 plug gp18 domain-containing protein</fullName>
    </recommendedName>
</protein>
<feature type="domain" description="Cyanophage baseplate Pam3 plug gp18" evidence="1">
    <location>
        <begin position="5"/>
        <end position="96"/>
    </location>
</feature>
<dbReference type="EMBL" id="BK015352">
    <property type="protein sequence ID" value="DAE02796.1"/>
    <property type="molecule type" value="Genomic_DNA"/>
</dbReference>
<accession>A0A8S5P9B7</accession>
<reference evidence="2" key="1">
    <citation type="journal article" date="2021" name="Proc. Natl. Acad. Sci. U.S.A.">
        <title>A Catalog of Tens of Thousands of Viruses from Human Metagenomes Reveals Hidden Associations with Chronic Diseases.</title>
        <authorList>
            <person name="Tisza M.J."/>
            <person name="Buck C.B."/>
        </authorList>
    </citation>
    <scope>NUCLEOTIDE SEQUENCE</scope>
    <source>
        <strain evidence="2">CtEwD1</strain>
    </source>
</reference>
<evidence type="ECO:0000313" key="2">
    <source>
        <dbReference type="EMBL" id="DAE02796.1"/>
    </source>
</evidence>
<dbReference type="Pfam" id="PF22479">
    <property type="entry name" value="Pam3_gp18"/>
    <property type="match status" value="1"/>
</dbReference>
<organism evidence="2">
    <name type="scientific">Myoviridae sp. ctEwD1</name>
    <dbReference type="NCBI Taxonomy" id="2825063"/>
    <lineage>
        <taxon>Viruses</taxon>
        <taxon>Duplodnaviria</taxon>
        <taxon>Heunggongvirae</taxon>
        <taxon>Uroviricota</taxon>
        <taxon>Caudoviricetes</taxon>
    </lineage>
</organism>
<dbReference type="InterPro" id="IPR054252">
    <property type="entry name" value="Pam3_gp18"/>
</dbReference>
<proteinExistence type="predicted"/>